<sequence length="176" mass="18323">MITECTEADFAILKEQLGRIPRGVVGIAARSTSGEPLVVATAPRLEDGTPFPTTFYLTHPAFVAECSRLEASGIMTEWSAEIAEDEELAAVYAKAHAAYLATRSEIGQSAGIAEVEEIKDYTAGGMPTRVKCLHALVGHSLAAGAGVNPIGDRAISFMTDVPTPAGAEGASTEASE</sequence>
<dbReference type="EMBL" id="FXZI01000003">
    <property type="protein sequence ID" value="SMX80975.1"/>
    <property type="molecule type" value="Genomic_DNA"/>
</dbReference>
<name>A0A2H1J0I2_BREAU</name>
<dbReference type="PANTHER" id="PTHR37163:SF1">
    <property type="entry name" value="DUF501 DOMAIN-CONTAINING PROTEIN"/>
    <property type="match status" value="1"/>
</dbReference>
<dbReference type="InterPro" id="IPR007511">
    <property type="entry name" value="DUF501"/>
</dbReference>
<organism evidence="1 2">
    <name type="scientific">Brevibacterium aurantiacum</name>
    <dbReference type="NCBI Taxonomy" id="273384"/>
    <lineage>
        <taxon>Bacteria</taxon>
        <taxon>Bacillati</taxon>
        <taxon>Actinomycetota</taxon>
        <taxon>Actinomycetes</taxon>
        <taxon>Micrococcales</taxon>
        <taxon>Brevibacteriaceae</taxon>
        <taxon>Brevibacterium</taxon>
    </lineage>
</organism>
<dbReference type="Proteomes" id="UP000234300">
    <property type="component" value="Unassembled WGS sequence"/>
</dbReference>
<proteinExistence type="predicted"/>
<dbReference type="Pfam" id="PF04417">
    <property type="entry name" value="DUF501"/>
    <property type="match status" value="1"/>
</dbReference>
<evidence type="ECO:0008006" key="3">
    <source>
        <dbReference type="Google" id="ProtNLM"/>
    </source>
</evidence>
<gene>
    <name evidence="1" type="ORF">BAURA86_01138</name>
</gene>
<dbReference type="RefSeq" id="WP_101556639.1">
    <property type="nucleotide sequence ID" value="NZ_FXZI01000003.1"/>
</dbReference>
<evidence type="ECO:0000313" key="2">
    <source>
        <dbReference type="Proteomes" id="UP000234300"/>
    </source>
</evidence>
<dbReference type="AlphaFoldDB" id="A0A2H1J0I2"/>
<evidence type="ECO:0000313" key="1">
    <source>
        <dbReference type="EMBL" id="SMX80975.1"/>
    </source>
</evidence>
<protein>
    <recommendedName>
        <fullName evidence="3">DUF501 domain-containing protein</fullName>
    </recommendedName>
</protein>
<reference evidence="1 2" key="1">
    <citation type="submission" date="2017-03" db="EMBL/GenBank/DDBJ databases">
        <authorList>
            <person name="Afonso C.L."/>
            <person name="Miller P.J."/>
            <person name="Scott M.A."/>
            <person name="Spackman E."/>
            <person name="Goraichik I."/>
            <person name="Dimitrov K.M."/>
            <person name="Suarez D.L."/>
            <person name="Swayne D.E."/>
        </authorList>
    </citation>
    <scope>NUCLEOTIDE SEQUENCE [LARGE SCALE GENOMIC DNA]</scope>
    <source>
        <strain evidence="2">8(6)</strain>
    </source>
</reference>
<dbReference type="PANTHER" id="PTHR37163">
    <property type="entry name" value="CONSERVED PROTEIN"/>
    <property type="match status" value="1"/>
</dbReference>
<accession>A0A2H1J0I2</accession>